<evidence type="ECO:0000256" key="4">
    <source>
        <dbReference type="SAM" id="MobiDB-lite"/>
    </source>
</evidence>
<proteinExistence type="inferred from homology"/>
<feature type="region of interest" description="Disordered" evidence="4">
    <location>
        <begin position="551"/>
        <end position="594"/>
    </location>
</feature>
<dbReference type="Gene3D" id="3.90.70.10">
    <property type="entry name" value="Cysteine proteinases"/>
    <property type="match status" value="1"/>
</dbReference>
<name>A0ABY7F1L1_MYAAR</name>
<dbReference type="InterPro" id="IPR038765">
    <property type="entry name" value="Papain-like_cys_pep_sf"/>
</dbReference>
<gene>
    <name evidence="6" type="ORF">MAR_005072</name>
</gene>
<dbReference type="Pfam" id="PF02902">
    <property type="entry name" value="Peptidase_C48"/>
    <property type="match status" value="1"/>
</dbReference>
<feature type="compositionally biased region" description="Polar residues" evidence="4">
    <location>
        <begin position="33"/>
        <end position="46"/>
    </location>
</feature>
<evidence type="ECO:0000256" key="3">
    <source>
        <dbReference type="ARBA" id="ARBA00022801"/>
    </source>
</evidence>
<evidence type="ECO:0000313" key="6">
    <source>
        <dbReference type="EMBL" id="WAR14967.1"/>
    </source>
</evidence>
<keyword evidence="3" id="KW-0378">Hydrolase</keyword>
<feature type="compositionally biased region" description="Polar residues" evidence="4">
    <location>
        <begin position="83"/>
        <end position="95"/>
    </location>
</feature>
<accession>A0ABY7F1L1</accession>
<evidence type="ECO:0000256" key="1">
    <source>
        <dbReference type="ARBA" id="ARBA00005234"/>
    </source>
</evidence>
<keyword evidence="2" id="KW-0645">Protease</keyword>
<organism evidence="6 7">
    <name type="scientific">Mya arenaria</name>
    <name type="common">Soft-shell clam</name>
    <dbReference type="NCBI Taxonomy" id="6604"/>
    <lineage>
        <taxon>Eukaryota</taxon>
        <taxon>Metazoa</taxon>
        <taxon>Spiralia</taxon>
        <taxon>Lophotrochozoa</taxon>
        <taxon>Mollusca</taxon>
        <taxon>Bivalvia</taxon>
        <taxon>Autobranchia</taxon>
        <taxon>Heteroconchia</taxon>
        <taxon>Euheterodonta</taxon>
        <taxon>Imparidentia</taxon>
        <taxon>Neoheterodontei</taxon>
        <taxon>Myida</taxon>
        <taxon>Myoidea</taxon>
        <taxon>Myidae</taxon>
        <taxon>Mya</taxon>
    </lineage>
</organism>
<sequence length="901" mass="102862">MVYLSLGNDGSISSASVNGETILIRLDNQPNTFEPHTNLTPPNTFKSTHDPSDDFINDNDIADMSNSDANVSERNEQDDSSENDTCLTDSINNNCPPDLNESHNEEMYTSSDKRTPQREENGTDGEESSNSYDTLTTQIPQSFTFELSKDEWETVCPEKDANKMKKGWTELFFDKFHHIVPTCAIAFKYHNVITDSKRNHHYFTSKAACKMPGCSEFVFVIKTRPKQNTNVKVNEHVRKPLIKHKKGEVAKRFPKGERRRKVASIVNDVGPSTFHYTEMGEMNEDEILFGNITRCQSKDVLRKAKSDFQMYDVLHDDPFTELILTKDILFDEDRKSKRIKGYIHEISYCPFMTTLYTEEQLDIAKQHVKTGDEMENSLSKLRHIVTEASSIDLDVEADSLTTALTNDETSLRRRSPFFGLFEVKVASGEGQHENEYFCAEAITLLHTQYMPLAPLWTGIMLEADMKSGIQLTRDTNNTVENWFRIVKCDSLQGKKKLRVGLFVRRIHVVLIGRLTGYLSGLDENIQKSKFQKQGSKRSKCRDNDGECQYDAKESWEKPNKRNKRKSFHYTPTKDFPTPKKQRTKSSQPESGTYPGVRNKSNSCWVISILQALSGITDISFQGEDCVLQLVENTIMGLKKRSDKGTILEIDELLGSLVGRFDDLVIGQQQDAAAFLNNILRIANQWGNEMFTSTIHSVLKCLNCEQSIDTGKNPIRVHADGRSDWTVSIRDGVPVLFDDHQVAVKSPSYINNRTVKECAYVLFYRRVNLKDAMSSVELVFNAERDARLHDTVVAELDNLHIVNFYMHVLKRNYVDIEVVDVFFVTAVTSKRNPEKYLPPGWIQRNRLNIPQQNNGHDCGVFMLQFARSEANQRLPDFSQGDVSRIRKIMVHEILSGSLFEEP</sequence>
<comment type="similarity">
    <text evidence="1">Belongs to the peptidase C48 family.</text>
</comment>
<dbReference type="Proteomes" id="UP001164746">
    <property type="component" value="Chromosome 9"/>
</dbReference>
<evidence type="ECO:0000259" key="5">
    <source>
        <dbReference type="Pfam" id="PF02902"/>
    </source>
</evidence>
<dbReference type="InterPro" id="IPR003653">
    <property type="entry name" value="Peptidase_C48_C"/>
</dbReference>
<evidence type="ECO:0000313" key="7">
    <source>
        <dbReference type="Proteomes" id="UP001164746"/>
    </source>
</evidence>
<dbReference type="EMBL" id="CP111020">
    <property type="protein sequence ID" value="WAR14967.1"/>
    <property type="molecule type" value="Genomic_DNA"/>
</dbReference>
<evidence type="ECO:0000256" key="2">
    <source>
        <dbReference type="ARBA" id="ARBA00022670"/>
    </source>
</evidence>
<protein>
    <recommendedName>
        <fullName evidence="5">Ubiquitin-like protease family profile domain-containing protein</fullName>
    </recommendedName>
</protein>
<dbReference type="Gene3D" id="1.10.418.20">
    <property type="match status" value="1"/>
</dbReference>
<dbReference type="SUPFAM" id="SSF54001">
    <property type="entry name" value="Cysteine proteinases"/>
    <property type="match status" value="2"/>
</dbReference>
<feature type="compositionally biased region" description="Basic and acidic residues" evidence="4">
    <location>
        <begin position="100"/>
        <end position="121"/>
    </location>
</feature>
<feature type="region of interest" description="Disordered" evidence="4">
    <location>
        <begin position="33"/>
        <end position="134"/>
    </location>
</feature>
<keyword evidence="7" id="KW-1185">Reference proteome</keyword>
<reference evidence="6" key="1">
    <citation type="submission" date="2022-11" db="EMBL/GenBank/DDBJ databases">
        <title>Centuries of genome instability and evolution in soft-shell clam transmissible cancer (bioRxiv).</title>
        <authorList>
            <person name="Hart S.F.M."/>
            <person name="Yonemitsu M.A."/>
            <person name="Giersch R.M."/>
            <person name="Beal B.F."/>
            <person name="Arriagada G."/>
            <person name="Davis B.W."/>
            <person name="Ostrander E.A."/>
            <person name="Goff S.P."/>
            <person name="Metzger M.J."/>
        </authorList>
    </citation>
    <scope>NUCLEOTIDE SEQUENCE</scope>
    <source>
        <strain evidence="6">MELC-2E11</strain>
        <tissue evidence="6">Siphon/mantle</tissue>
    </source>
</reference>
<feature type="domain" description="Ubiquitin-like protease family profile" evidence="5">
    <location>
        <begin position="838"/>
        <end position="889"/>
    </location>
</feature>